<dbReference type="AlphaFoldDB" id="A0AAJ2L0X5"/>
<sequence length="90" mass="10471">MFSQKKTLEEIKNKGKWHFILTEGVLSWGITTAVLFYLFMNFIEHGMNFSMYITDGGIIDFASILFAFLIGGLLFGWVMWKLVERKLPKD</sequence>
<accession>A0AAJ2L0X5</accession>
<gene>
    <name evidence="2" type="ORF">RYX45_05045</name>
</gene>
<dbReference type="RefSeq" id="WP_323466019.1">
    <property type="nucleotide sequence ID" value="NZ_CP144224.1"/>
</dbReference>
<keyword evidence="1" id="KW-0812">Transmembrane</keyword>
<protein>
    <submittedName>
        <fullName evidence="2">Uncharacterized protein</fullName>
    </submittedName>
</protein>
<comment type="caution">
    <text evidence="2">The sequence shown here is derived from an EMBL/GenBank/DDBJ whole genome shotgun (WGS) entry which is preliminary data.</text>
</comment>
<evidence type="ECO:0000256" key="1">
    <source>
        <dbReference type="SAM" id="Phobius"/>
    </source>
</evidence>
<dbReference type="EMBL" id="JAWJAY010000001">
    <property type="protein sequence ID" value="MDV2884535.1"/>
    <property type="molecule type" value="Genomic_DNA"/>
</dbReference>
<reference evidence="2" key="1">
    <citation type="submission" date="2023-10" db="EMBL/GenBank/DDBJ databases">
        <title>Screening of Alkalihalophilus pseudofirmusBZ-TG-HK211 and Its Alleviation of Salt Stress on Rapeseed Growth.</title>
        <authorList>
            <person name="Zhao B."/>
            <person name="Guo T."/>
        </authorList>
    </citation>
    <scope>NUCLEOTIDE SEQUENCE</scope>
    <source>
        <strain evidence="2">BZ-TG-HK211</strain>
    </source>
</reference>
<organism evidence="2 3">
    <name type="scientific">Alkalihalophilus pseudofirmus</name>
    <name type="common">Bacillus pseudofirmus</name>
    <dbReference type="NCBI Taxonomy" id="79885"/>
    <lineage>
        <taxon>Bacteria</taxon>
        <taxon>Bacillati</taxon>
        <taxon>Bacillota</taxon>
        <taxon>Bacilli</taxon>
        <taxon>Bacillales</taxon>
        <taxon>Bacillaceae</taxon>
        <taxon>Alkalihalophilus</taxon>
    </lineage>
</organism>
<keyword evidence="1" id="KW-1133">Transmembrane helix</keyword>
<proteinExistence type="predicted"/>
<keyword evidence="1" id="KW-0472">Membrane</keyword>
<feature type="transmembrane region" description="Helical" evidence="1">
    <location>
        <begin position="59"/>
        <end position="80"/>
    </location>
</feature>
<dbReference type="Proteomes" id="UP001285636">
    <property type="component" value="Unassembled WGS sequence"/>
</dbReference>
<name>A0AAJ2L0X5_ALKPS</name>
<evidence type="ECO:0000313" key="2">
    <source>
        <dbReference type="EMBL" id="MDV2884535.1"/>
    </source>
</evidence>
<evidence type="ECO:0000313" key="3">
    <source>
        <dbReference type="Proteomes" id="UP001285636"/>
    </source>
</evidence>
<feature type="transmembrane region" description="Helical" evidence="1">
    <location>
        <begin position="20"/>
        <end position="39"/>
    </location>
</feature>